<name>A0A834TU14_9FABA</name>
<evidence type="ECO:0000313" key="1">
    <source>
        <dbReference type="EMBL" id="KAF7824054.1"/>
    </source>
</evidence>
<evidence type="ECO:0000313" key="2">
    <source>
        <dbReference type="Proteomes" id="UP000634136"/>
    </source>
</evidence>
<reference evidence="1" key="1">
    <citation type="submission" date="2020-09" db="EMBL/GenBank/DDBJ databases">
        <title>Genome-Enabled Discovery of Anthraquinone Biosynthesis in Senna tora.</title>
        <authorList>
            <person name="Kang S.-H."/>
            <person name="Pandey R.P."/>
            <person name="Lee C.-M."/>
            <person name="Sim J.-S."/>
            <person name="Jeong J.-T."/>
            <person name="Choi B.-S."/>
            <person name="Jung M."/>
            <person name="Ginzburg D."/>
            <person name="Zhao K."/>
            <person name="Won S.Y."/>
            <person name="Oh T.-J."/>
            <person name="Yu Y."/>
            <person name="Kim N.-H."/>
            <person name="Lee O.R."/>
            <person name="Lee T.-H."/>
            <person name="Bashyal P."/>
            <person name="Kim T.-S."/>
            <person name="Lee W.-H."/>
            <person name="Kawkins C."/>
            <person name="Kim C.-K."/>
            <person name="Kim J.S."/>
            <person name="Ahn B.O."/>
            <person name="Rhee S.Y."/>
            <person name="Sohng J.K."/>
        </authorList>
    </citation>
    <scope>NUCLEOTIDE SEQUENCE</scope>
    <source>
        <tissue evidence="1">Leaf</tissue>
    </source>
</reference>
<accession>A0A834TU14</accession>
<keyword evidence="2" id="KW-1185">Reference proteome</keyword>
<protein>
    <submittedName>
        <fullName evidence="1">Uncharacterized protein</fullName>
    </submittedName>
</protein>
<dbReference type="EMBL" id="JAAIUW010000007">
    <property type="protein sequence ID" value="KAF7824054.1"/>
    <property type="molecule type" value="Genomic_DNA"/>
</dbReference>
<dbReference type="Proteomes" id="UP000634136">
    <property type="component" value="Unassembled WGS sequence"/>
</dbReference>
<proteinExistence type="predicted"/>
<organism evidence="1 2">
    <name type="scientific">Senna tora</name>
    <dbReference type="NCBI Taxonomy" id="362788"/>
    <lineage>
        <taxon>Eukaryota</taxon>
        <taxon>Viridiplantae</taxon>
        <taxon>Streptophyta</taxon>
        <taxon>Embryophyta</taxon>
        <taxon>Tracheophyta</taxon>
        <taxon>Spermatophyta</taxon>
        <taxon>Magnoliopsida</taxon>
        <taxon>eudicotyledons</taxon>
        <taxon>Gunneridae</taxon>
        <taxon>Pentapetalae</taxon>
        <taxon>rosids</taxon>
        <taxon>fabids</taxon>
        <taxon>Fabales</taxon>
        <taxon>Fabaceae</taxon>
        <taxon>Caesalpinioideae</taxon>
        <taxon>Cassia clade</taxon>
        <taxon>Senna</taxon>
    </lineage>
</organism>
<comment type="caution">
    <text evidence="1">The sequence shown here is derived from an EMBL/GenBank/DDBJ whole genome shotgun (WGS) entry which is preliminary data.</text>
</comment>
<sequence>MVCDFWTDELCFRDFAIINDKAKEKYFDQYFMLPSSIRQYKFHVVSVVEGVICINSIRGGDEHV</sequence>
<dbReference type="AlphaFoldDB" id="A0A834TU14"/>
<gene>
    <name evidence="1" type="ORF">G2W53_022198</name>
</gene>